<evidence type="ECO:0000256" key="7">
    <source>
        <dbReference type="ARBA" id="ARBA00022694"/>
    </source>
</evidence>
<gene>
    <name evidence="15" type="ORF">ACHKAR_21120</name>
</gene>
<comment type="subcellular location">
    <subcellularLocation>
        <location evidence="1 13">Cytoplasm</location>
    </subcellularLocation>
</comment>
<evidence type="ECO:0000259" key="14">
    <source>
        <dbReference type="PROSITE" id="PS51163"/>
    </source>
</evidence>
<reference evidence="15 16" key="1">
    <citation type="journal article" date="2013" name="Int. J. Syst. Evol. Microbiol.">
        <title>Marinoscillum luteum sp. nov., isolated from marine sediment.</title>
        <authorList>
            <person name="Cha I.T."/>
            <person name="Park S.J."/>
            <person name="Kim S.J."/>
            <person name="Kim J.G."/>
            <person name="Jung M.Y."/>
            <person name="Shin K.S."/>
            <person name="Kwon K.K."/>
            <person name="Yang S.H."/>
            <person name="Seo Y.S."/>
            <person name="Rhee S.K."/>
        </authorList>
    </citation>
    <scope>NUCLEOTIDE SEQUENCE [LARGE SCALE GENOMIC DNA]</scope>
    <source>
        <strain evidence="15 16">KCTC 23939</strain>
    </source>
</reference>
<dbReference type="InterPro" id="IPR005145">
    <property type="entry name" value="Sua5_C"/>
</dbReference>
<evidence type="ECO:0000256" key="8">
    <source>
        <dbReference type="ARBA" id="ARBA00022695"/>
    </source>
</evidence>
<dbReference type="RefSeq" id="WP_395419439.1">
    <property type="nucleotide sequence ID" value="NZ_JBIPKE010000020.1"/>
</dbReference>
<evidence type="ECO:0000256" key="1">
    <source>
        <dbReference type="ARBA" id="ARBA00004496"/>
    </source>
</evidence>
<dbReference type="Pfam" id="PF01300">
    <property type="entry name" value="Sua5_yciO_yrdC"/>
    <property type="match status" value="1"/>
</dbReference>
<dbReference type="InterPro" id="IPR050156">
    <property type="entry name" value="TC-AMP_synthase_SUA5"/>
</dbReference>
<dbReference type="EC" id="2.7.7.87" evidence="3 13"/>
<evidence type="ECO:0000256" key="2">
    <source>
        <dbReference type="ARBA" id="ARBA00007663"/>
    </source>
</evidence>
<feature type="domain" description="YrdC-like" evidence="14">
    <location>
        <begin position="5"/>
        <end position="192"/>
    </location>
</feature>
<evidence type="ECO:0000313" key="16">
    <source>
        <dbReference type="Proteomes" id="UP001610063"/>
    </source>
</evidence>
<dbReference type="EMBL" id="JBIPKE010000020">
    <property type="protein sequence ID" value="MFH6985969.1"/>
    <property type="molecule type" value="Genomic_DNA"/>
</dbReference>
<keyword evidence="10 13" id="KW-0067">ATP-binding</keyword>
<keyword evidence="9 13" id="KW-0547">Nucleotide-binding</keyword>
<dbReference type="Gene3D" id="3.90.870.10">
    <property type="entry name" value="DHBP synthase"/>
    <property type="match status" value="1"/>
</dbReference>
<evidence type="ECO:0000256" key="4">
    <source>
        <dbReference type="ARBA" id="ARBA00015492"/>
    </source>
</evidence>
<keyword evidence="16" id="KW-1185">Reference proteome</keyword>
<evidence type="ECO:0000256" key="12">
    <source>
        <dbReference type="ARBA" id="ARBA00048366"/>
    </source>
</evidence>
<comment type="function">
    <text evidence="13">Required for the formation of a threonylcarbamoyl group on adenosine at position 37 (t(6)A37) in tRNAs that read codons beginning with adenine.</text>
</comment>
<comment type="caution">
    <text evidence="15">The sequence shown here is derived from an EMBL/GenBank/DDBJ whole genome shotgun (WGS) entry which is preliminary data.</text>
</comment>
<dbReference type="InterPro" id="IPR038385">
    <property type="entry name" value="Sua5/YwlC_C"/>
</dbReference>
<protein>
    <recommendedName>
        <fullName evidence="4 13">Threonylcarbamoyl-AMP synthase</fullName>
        <shortName evidence="13">TC-AMP synthase</shortName>
        <ecNumber evidence="3 13">2.7.7.87</ecNumber>
    </recommendedName>
    <alternativeName>
        <fullName evidence="11 13">L-threonylcarbamoyladenylate synthase</fullName>
    </alternativeName>
</protein>
<evidence type="ECO:0000256" key="11">
    <source>
        <dbReference type="ARBA" id="ARBA00029774"/>
    </source>
</evidence>
<dbReference type="PANTHER" id="PTHR17490">
    <property type="entry name" value="SUA5"/>
    <property type="match status" value="1"/>
</dbReference>
<dbReference type="InterPro" id="IPR006070">
    <property type="entry name" value="Sua5-like_dom"/>
</dbReference>
<dbReference type="Pfam" id="PF03481">
    <property type="entry name" value="Sua5_C"/>
    <property type="match status" value="1"/>
</dbReference>
<dbReference type="GO" id="GO:0061710">
    <property type="term" value="F:L-threonylcarbamoyladenylate synthase"/>
    <property type="evidence" value="ECO:0007669"/>
    <property type="project" value="UniProtKB-EC"/>
</dbReference>
<accession>A0ABW7NJD1</accession>
<evidence type="ECO:0000256" key="13">
    <source>
        <dbReference type="PIRNR" id="PIRNR004930"/>
    </source>
</evidence>
<dbReference type="SUPFAM" id="SSF55821">
    <property type="entry name" value="YrdC/RibB"/>
    <property type="match status" value="1"/>
</dbReference>
<keyword evidence="5 13" id="KW-0963">Cytoplasm</keyword>
<keyword evidence="7 13" id="KW-0819">tRNA processing</keyword>
<comment type="similarity">
    <text evidence="2 13">Belongs to the SUA5 family.</text>
</comment>
<evidence type="ECO:0000256" key="5">
    <source>
        <dbReference type="ARBA" id="ARBA00022490"/>
    </source>
</evidence>
<dbReference type="PANTHER" id="PTHR17490:SF16">
    <property type="entry name" value="THREONYLCARBAMOYL-AMP SYNTHASE"/>
    <property type="match status" value="1"/>
</dbReference>
<evidence type="ECO:0000256" key="6">
    <source>
        <dbReference type="ARBA" id="ARBA00022679"/>
    </source>
</evidence>
<dbReference type="InterPro" id="IPR017945">
    <property type="entry name" value="DHBP_synth_RibB-like_a/b_dom"/>
</dbReference>
<evidence type="ECO:0000256" key="3">
    <source>
        <dbReference type="ARBA" id="ARBA00012584"/>
    </source>
</evidence>
<dbReference type="PIRSF" id="PIRSF004930">
    <property type="entry name" value="Tln_factor_SUA5"/>
    <property type="match status" value="1"/>
</dbReference>
<dbReference type="NCBIfam" id="TIGR00057">
    <property type="entry name" value="L-threonylcarbamoyladenylate synthase"/>
    <property type="match status" value="1"/>
</dbReference>
<evidence type="ECO:0000256" key="10">
    <source>
        <dbReference type="ARBA" id="ARBA00022840"/>
    </source>
</evidence>
<evidence type="ECO:0000313" key="15">
    <source>
        <dbReference type="EMBL" id="MFH6985969.1"/>
    </source>
</evidence>
<name>A0ABW7NJD1_9BACT</name>
<dbReference type="PROSITE" id="PS51163">
    <property type="entry name" value="YRDC"/>
    <property type="match status" value="1"/>
</dbReference>
<dbReference type="Gene3D" id="3.40.50.11030">
    <property type="entry name" value="Threonylcarbamoyl-AMP synthase, C-terminal domain"/>
    <property type="match status" value="1"/>
</dbReference>
<keyword evidence="8 13" id="KW-0548">Nucleotidyltransferase</keyword>
<comment type="catalytic activity">
    <reaction evidence="12 13">
        <text>L-threonine + hydrogencarbonate + ATP = L-threonylcarbamoyladenylate + diphosphate + H2O</text>
        <dbReference type="Rhea" id="RHEA:36407"/>
        <dbReference type="ChEBI" id="CHEBI:15377"/>
        <dbReference type="ChEBI" id="CHEBI:17544"/>
        <dbReference type="ChEBI" id="CHEBI:30616"/>
        <dbReference type="ChEBI" id="CHEBI:33019"/>
        <dbReference type="ChEBI" id="CHEBI:57926"/>
        <dbReference type="ChEBI" id="CHEBI:73682"/>
        <dbReference type="EC" id="2.7.7.87"/>
    </reaction>
</comment>
<evidence type="ECO:0000256" key="9">
    <source>
        <dbReference type="ARBA" id="ARBA00022741"/>
    </source>
</evidence>
<keyword evidence="6 13" id="KW-0808">Transferase</keyword>
<dbReference type="InterPro" id="IPR010923">
    <property type="entry name" value="T(6)A37_SUA5"/>
</dbReference>
<proteinExistence type="inferred from homology"/>
<dbReference type="Proteomes" id="UP001610063">
    <property type="component" value="Unassembled WGS sequence"/>
</dbReference>
<organism evidence="15 16">
    <name type="scientific">Marinoscillum luteum</name>
    <dbReference type="NCBI Taxonomy" id="861051"/>
    <lineage>
        <taxon>Bacteria</taxon>
        <taxon>Pseudomonadati</taxon>
        <taxon>Bacteroidota</taxon>
        <taxon>Cytophagia</taxon>
        <taxon>Cytophagales</taxon>
        <taxon>Reichenbachiellaceae</taxon>
        <taxon>Marinoscillum</taxon>
    </lineage>
</organism>
<sequence>MAEIGTNIEQAAALLKAGKLVAIPTETVYGLAGNALDESAILDIFKVKKRPKFDPLIAHTDSLEKIKGIVTHIPDKALMLAEAFWPGPLTILLNKKPHIPDILTSGLSDVAVRIPRHPLTHSLLSQLDFPLAAPSANPFGYISPTSAQHVHDQLGAHIPYILDGGNCSVGIESTIIGFNEQEQPIVYRLGGKKIDDIEQVVGKVKLRINHSSDPIAPGMLKSHYAPSKRLIIGNLTELVPRFHKRNFGVISFHQSFEGLTADRQIILSKTRNLDEAARQLFGALRTMDQKDVEFIITEKFPDMGLGQAINDRLKRAATR</sequence>